<organism evidence="1 2">
    <name type="scientific">Stutzerimonas zhaodongensis</name>
    <dbReference type="NCBI Taxonomy" id="1176257"/>
    <lineage>
        <taxon>Bacteria</taxon>
        <taxon>Pseudomonadati</taxon>
        <taxon>Pseudomonadota</taxon>
        <taxon>Gammaproteobacteria</taxon>
        <taxon>Pseudomonadales</taxon>
        <taxon>Pseudomonadaceae</taxon>
        <taxon>Stutzerimonas</taxon>
    </lineage>
</organism>
<comment type="caution">
    <text evidence="1">The sequence shown here is derived from an EMBL/GenBank/DDBJ whole genome shotgun (WGS) entry which is preliminary data.</text>
</comment>
<gene>
    <name evidence="1" type="ORF">DQ403_13145</name>
</gene>
<dbReference type="EMBL" id="QNTV01000009">
    <property type="protein sequence ID" value="RBA56857.1"/>
    <property type="molecule type" value="Genomic_DNA"/>
</dbReference>
<reference evidence="1 2" key="1">
    <citation type="submission" date="2018-06" db="EMBL/GenBank/DDBJ databases">
        <title>Whole genome sequencing of four bacterial strains from South Shetland trench revealing bio-synthetic gene clusters.</title>
        <authorList>
            <person name="Abdel-Mageed W.M."/>
            <person name="Lehri B."/>
            <person name="Jarmusch S.A."/>
            <person name="Miranda K."/>
            <person name="Goodfellow M."/>
            <person name="Jaspars M."/>
            <person name="Karlyshev A.V."/>
        </authorList>
    </citation>
    <scope>NUCLEOTIDE SEQUENCE [LARGE SCALE GENOMIC DNA]</scope>
    <source>
        <strain evidence="1 2">SST2</strain>
    </source>
</reference>
<accession>A0A365PT95</accession>
<evidence type="ECO:0000313" key="1">
    <source>
        <dbReference type="EMBL" id="RBA56857.1"/>
    </source>
</evidence>
<dbReference type="Proteomes" id="UP000252554">
    <property type="component" value="Unassembled WGS sequence"/>
</dbReference>
<proteinExistence type="predicted"/>
<protein>
    <submittedName>
        <fullName evidence="1">Uncharacterized protein</fullName>
    </submittedName>
</protein>
<dbReference type="AlphaFoldDB" id="A0A365PT95"/>
<sequence>MLGSAYRLVTFQAASSELEQLVRLTTAQLSELAQARAAGSSITLQEILDKNTKAIQDVDSYILKAQVVRGAADRREDAVVYMRAGQETARGISSFVKGIVSNSVASARMLRAARRLADTDGGYGYDFARQAFNAARQSQDEAKQEYAQAVDLMTKNLALLKSASARLDWVEDDSLPSAEIYKALD</sequence>
<dbReference type="RefSeq" id="WP_146760188.1">
    <property type="nucleotide sequence ID" value="NZ_QNTV01000009.1"/>
</dbReference>
<name>A0A365PT95_9GAMM</name>
<evidence type="ECO:0000313" key="2">
    <source>
        <dbReference type="Proteomes" id="UP000252554"/>
    </source>
</evidence>